<protein>
    <submittedName>
        <fullName evidence="1">Uncharacterized protein</fullName>
    </submittedName>
</protein>
<reference evidence="1 2" key="1">
    <citation type="submission" date="2014-05" db="EMBL/GenBank/DDBJ databases">
        <title>ATOL: Assembling a taxonomically balanced genome-scale reconstruction of the evolutionary history of the Enterobacteriaceae.</title>
        <authorList>
            <person name="Plunkett G.III."/>
            <person name="Neeno-Eckwall E.C."/>
            <person name="Glasner J.D."/>
            <person name="Perna N.T."/>
        </authorList>
    </citation>
    <scope>NUCLEOTIDE SEQUENCE [LARGE SCALE GENOMIC DNA]</scope>
    <source>
        <strain evidence="1 2">ATCC 33301</strain>
    </source>
</reference>
<sequence>MFIRGSYRLPVSIIRNGDETGIFCLWHIIKTAQMLITGIFAPEAIISHGVCTAERLYRVTEPFLRLFT</sequence>
<dbReference type="EMBL" id="JMPR01000008">
    <property type="protein sequence ID" value="KFD22366.1"/>
    <property type="molecule type" value="Genomic_DNA"/>
</dbReference>
<evidence type="ECO:0000313" key="2">
    <source>
        <dbReference type="Proteomes" id="UP000028602"/>
    </source>
</evidence>
<gene>
    <name evidence="1" type="ORF">GTPT_0540</name>
</gene>
<keyword evidence="2" id="KW-1185">Reference proteome</keyword>
<organism evidence="1 2">
    <name type="scientific">Tatumella ptyseos ATCC 33301</name>
    <dbReference type="NCBI Taxonomy" id="1005995"/>
    <lineage>
        <taxon>Bacteria</taxon>
        <taxon>Pseudomonadati</taxon>
        <taxon>Pseudomonadota</taxon>
        <taxon>Gammaproteobacteria</taxon>
        <taxon>Enterobacterales</taxon>
        <taxon>Erwiniaceae</taxon>
        <taxon>Tatumella</taxon>
    </lineage>
</organism>
<evidence type="ECO:0000313" key="1">
    <source>
        <dbReference type="EMBL" id="KFD22366.1"/>
    </source>
</evidence>
<name>A0A085JPH0_9GAMM</name>
<dbReference type="AlphaFoldDB" id="A0A085JPH0"/>
<accession>A0A085JPH0</accession>
<proteinExistence type="predicted"/>
<comment type="caution">
    <text evidence="1">The sequence shown here is derived from an EMBL/GenBank/DDBJ whole genome shotgun (WGS) entry which is preliminary data.</text>
</comment>
<dbReference type="Proteomes" id="UP000028602">
    <property type="component" value="Unassembled WGS sequence"/>
</dbReference>